<dbReference type="RefSeq" id="WP_205294741.1">
    <property type="nucleotide sequence ID" value="NZ_CP070368.1"/>
</dbReference>
<dbReference type="EMBL" id="CP070368">
    <property type="protein sequence ID" value="QRZ13758.1"/>
    <property type="molecule type" value="Genomic_DNA"/>
</dbReference>
<evidence type="ECO:0000313" key="2">
    <source>
        <dbReference type="Proteomes" id="UP000663629"/>
    </source>
</evidence>
<name>A0ABX7JKD0_9RHOB</name>
<organism evidence="1 2">
    <name type="scientific">Paracoccus methylovorus</name>
    <dbReference type="NCBI Taxonomy" id="2812658"/>
    <lineage>
        <taxon>Bacteria</taxon>
        <taxon>Pseudomonadati</taxon>
        <taxon>Pseudomonadota</taxon>
        <taxon>Alphaproteobacteria</taxon>
        <taxon>Rhodobacterales</taxon>
        <taxon>Paracoccaceae</taxon>
        <taxon>Paracoccus</taxon>
    </lineage>
</organism>
<dbReference type="Proteomes" id="UP000663629">
    <property type="component" value="Chromosome 1"/>
</dbReference>
<sequence>MASATQRITLSAGWQKIAEAKGREAMALIDAYGAVQLAIADGEPPRGDVANGHALNGSMMWPVRGAEIVWARGNGVAVSVTLLKVVPEFATLDSAAVKVAAASAKVTATAADAKATQAQEVQARRDFAVWHLVDYLHPDDMTAALAGDTSSQNEARVTAAVQQFHDDMIAWWSAGGGRTADLIYPCVTLAMNDEMFSENFADALWGMGFAQEENRINFNGNGVRFSCKNWLARARVRASGFYAAQGITYPVPTALFRWEQSSPRLFSPQIIGRIYLDGANDIATDPVAFKTQSCNVANIDKVFIRRFRNIGFMTENLFNSTVGQLEVSACGYQPTDAGGAGFIAPATRFSNVGAVVTATAATFDASHEGRWFFLAGAGPSNGVLRLVNAAQIVSVDGPTQITLDSAPDTDVVSATASFEAVRCATTAGSNIATLTAAITDDLTGRYVTIGRAGQQGIDAQYGSITAIITAHSGDQITLSHVARVTTIEAPVVFSSGLHIGRTAQGAVAGLGLNDDVTFDNLRVEEGGYSAAGGAVSAVITTSTSLDFAPGSKFHGCATENNNFAGNFAGILWDRANNIHLVDTVVAHSGYSPRFGKQYFCGGRIRVEFTGDEVGFPDCTHTASLFNDLQPSPTVGRFYYGASRNVPRIASQVPARYGYAGLPSQIRAYNSYRTSQQTPDGADFPTYLDDLVLEGTLTGAGAVGNSADFSAGKVMLAGYGNETGTAIPTAVSDLDAVKLVHRTVSASASTVGAPDTLGAWVVKIVRATATVTVQRATRYYFNGAPVTVTRHDNNSGGAWSPWCLPDGATYTP</sequence>
<keyword evidence="2" id="KW-1185">Reference proteome</keyword>
<reference evidence="1 2" key="1">
    <citation type="submission" date="2021-02" db="EMBL/GenBank/DDBJ databases">
        <title>Paracoccus methylovroum sp.nov., a new methanol and methylamine utilizing methylotrophic denitrifer.</title>
        <authorList>
            <person name="Timsy T."/>
            <person name="Behrendt U."/>
            <person name="Ulrich A."/>
            <person name="Spanner T."/>
            <person name="Foesel B.U."/>
            <person name="Horn M.A."/>
            <person name="Kolb S."/>
        </authorList>
    </citation>
    <scope>NUCLEOTIDE SEQUENCE [LARGE SCALE GENOMIC DNA]</scope>
    <source>
        <strain evidence="1 2">H4-D09</strain>
    </source>
</reference>
<proteinExistence type="predicted"/>
<protein>
    <submittedName>
        <fullName evidence="1">Uncharacterized protein</fullName>
    </submittedName>
</protein>
<gene>
    <name evidence="1" type="ORF">JWJ88_03585</name>
</gene>
<accession>A0ABX7JKD0</accession>
<evidence type="ECO:0000313" key="1">
    <source>
        <dbReference type="EMBL" id="QRZ13758.1"/>
    </source>
</evidence>